<dbReference type="OrthoDB" id="6504753at2"/>
<comment type="caution">
    <text evidence="2">The sequence shown here is derived from an EMBL/GenBank/DDBJ whole genome shotgun (WGS) entry which is preliminary data.</text>
</comment>
<dbReference type="EMBL" id="QZWH01000041">
    <property type="protein sequence ID" value="RJT20319.1"/>
    <property type="molecule type" value="Genomic_DNA"/>
</dbReference>
<feature type="transmembrane region" description="Helical" evidence="1">
    <location>
        <begin position="20"/>
        <end position="41"/>
    </location>
</feature>
<dbReference type="AlphaFoldDB" id="A0A3A5JP22"/>
<keyword evidence="1" id="KW-0472">Membrane</keyword>
<gene>
    <name evidence="2" type="ORF">D6029_16990</name>
</gene>
<proteinExistence type="predicted"/>
<evidence type="ECO:0000256" key="1">
    <source>
        <dbReference type="SAM" id="Phobius"/>
    </source>
</evidence>
<dbReference type="Proteomes" id="UP000276295">
    <property type="component" value="Unassembled WGS sequence"/>
</dbReference>
<reference evidence="2 3" key="1">
    <citation type="submission" date="2018-09" db="EMBL/GenBank/DDBJ databases">
        <title>Draft genome sequence of Buttiauxella izardii CCUG 35510T.</title>
        <authorList>
            <person name="Salva-Serra F."/>
            <person name="Marathe N."/>
            <person name="Moore E."/>
            <person name="Stadler-Svensson L."/>
            <person name="Engstrom-Jakobsson H."/>
        </authorList>
    </citation>
    <scope>NUCLEOTIDE SEQUENCE [LARGE SCALE GENOMIC DNA]</scope>
    <source>
        <strain evidence="2 3">CCUG 35510</strain>
    </source>
</reference>
<keyword evidence="3" id="KW-1185">Reference proteome</keyword>
<keyword evidence="1" id="KW-1133">Transmembrane helix</keyword>
<accession>A0A3A5JP22</accession>
<sequence length="164" mass="18436">MKTTPSPIIEKPFWLRFEYQLRRVGFVFLLAIVVAALVGIFSRGYLSQAHRSNDAGSLTLDYERFNRLTSSADLKINSIPTPGKPNRIILGGDFMEAFRIDNLQPQPANMYSQNGKVIIEYNALAGREKQTLWLSLTPMKIGVMKSTVALDNGAEIPFQQLVYP</sequence>
<evidence type="ECO:0000313" key="3">
    <source>
        <dbReference type="Proteomes" id="UP000276295"/>
    </source>
</evidence>
<dbReference type="RefSeq" id="WP_120065920.1">
    <property type="nucleotide sequence ID" value="NZ_QZWH01000041.1"/>
</dbReference>
<organism evidence="2 3">
    <name type="scientific">Buttiauxella izardii</name>
    <dbReference type="NCBI Taxonomy" id="82991"/>
    <lineage>
        <taxon>Bacteria</taxon>
        <taxon>Pseudomonadati</taxon>
        <taxon>Pseudomonadota</taxon>
        <taxon>Gammaproteobacteria</taxon>
        <taxon>Enterobacterales</taxon>
        <taxon>Enterobacteriaceae</taxon>
        <taxon>Buttiauxella</taxon>
    </lineage>
</organism>
<protein>
    <submittedName>
        <fullName evidence="2">Uncharacterized protein</fullName>
    </submittedName>
</protein>
<evidence type="ECO:0000313" key="2">
    <source>
        <dbReference type="EMBL" id="RJT20319.1"/>
    </source>
</evidence>
<keyword evidence="1" id="KW-0812">Transmembrane</keyword>
<name>A0A3A5JP22_9ENTR</name>